<gene>
    <name evidence="1" type="ORF">WUBG_19118</name>
</gene>
<protein>
    <submittedName>
        <fullName evidence="1">Uncharacterized protein</fullName>
    </submittedName>
</protein>
<evidence type="ECO:0000313" key="1">
    <source>
        <dbReference type="EMBL" id="EJW69974.1"/>
    </source>
</evidence>
<proteinExistence type="predicted"/>
<dbReference type="Proteomes" id="UP000004810">
    <property type="component" value="Unassembled WGS sequence"/>
</dbReference>
<reference evidence="2" key="1">
    <citation type="submission" date="2012-08" db="EMBL/GenBank/DDBJ databases">
        <title>The Genome Sequence of Wuchereria bancrofti.</title>
        <authorList>
            <person name="Nutman T.B."/>
            <person name="Fink D.L."/>
            <person name="Russ C."/>
            <person name="Young S."/>
            <person name="Zeng Q."/>
            <person name="Koehrsen M."/>
            <person name="Alvarado L."/>
            <person name="Berlin A."/>
            <person name="Chapman S.B."/>
            <person name="Chen Z."/>
            <person name="Freedman E."/>
            <person name="Gellesch M."/>
            <person name="Goldberg J."/>
            <person name="Griggs A."/>
            <person name="Gujja S."/>
            <person name="Heilman E.R."/>
            <person name="Heiman D."/>
            <person name="Hepburn T."/>
            <person name="Howarth C."/>
            <person name="Jen D."/>
            <person name="Larson L."/>
            <person name="Lewis B."/>
            <person name="Mehta T."/>
            <person name="Park D."/>
            <person name="Pearson M."/>
            <person name="Roberts A."/>
            <person name="Saif S."/>
            <person name="Shea T."/>
            <person name="Shenoy N."/>
            <person name="Sisk P."/>
            <person name="Stolte C."/>
            <person name="Sykes S."/>
            <person name="Walk T."/>
            <person name="White J."/>
            <person name="Yandava C."/>
            <person name="Haas B."/>
            <person name="Henn M.R."/>
            <person name="Nusbaum C."/>
            <person name="Birren B."/>
        </authorList>
    </citation>
    <scope>NUCLEOTIDE SEQUENCE [LARGE SCALE GENOMIC DNA]</scope>
    <source>
        <strain evidence="2">NA</strain>
    </source>
</reference>
<accession>J9E3K6</accession>
<dbReference type="AlphaFoldDB" id="J9E3K6"/>
<name>J9E3K6_WUCBA</name>
<organism evidence="1 2">
    <name type="scientific">Wuchereria bancrofti</name>
    <dbReference type="NCBI Taxonomy" id="6293"/>
    <lineage>
        <taxon>Eukaryota</taxon>
        <taxon>Metazoa</taxon>
        <taxon>Ecdysozoa</taxon>
        <taxon>Nematoda</taxon>
        <taxon>Chromadorea</taxon>
        <taxon>Rhabditida</taxon>
        <taxon>Spirurina</taxon>
        <taxon>Spiruromorpha</taxon>
        <taxon>Filarioidea</taxon>
        <taxon>Onchocercidae</taxon>
        <taxon>Wuchereria</taxon>
    </lineage>
</organism>
<feature type="non-terminal residue" evidence="1">
    <location>
        <position position="55"/>
    </location>
</feature>
<comment type="caution">
    <text evidence="1">The sequence shown here is derived from an EMBL/GenBank/DDBJ whole genome shotgun (WGS) entry which is preliminary data.</text>
</comment>
<dbReference type="EMBL" id="ADBV01024330">
    <property type="protein sequence ID" value="EJW69974.1"/>
    <property type="molecule type" value="Genomic_DNA"/>
</dbReference>
<feature type="non-terminal residue" evidence="1">
    <location>
        <position position="1"/>
    </location>
</feature>
<evidence type="ECO:0000313" key="2">
    <source>
        <dbReference type="Proteomes" id="UP000004810"/>
    </source>
</evidence>
<sequence length="55" mass="6145">QGSYTPTNSELLEYWVSKRVPDRLLACQHSVVDYEIEGAKVKTNLLFEAATTANS</sequence>